<dbReference type="InterPro" id="IPR017896">
    <property type="entry name" value="4Fe4S_Fe-S-bd"/>
</dbReference>
<evidence type="ECO:0000256" key="5">
    <source>
        <dbReference type="ARBA" id="ARBA00022982"/>
    </source>
</evidence>
<protein>
    <submittedName>
        <fullName evidence="9">4Fe-4S dicluster domain-containing protein</fullName>
    </submittedName>
</protein>
<dbReference type="SUPFAM" id="SSF54862">
    <property type="entry name" value="4Fe-4S ferredoxins"/>
    <property type="match status" value="1"/>
</dbReference>
<dbReference type="PROSITE" id="PS51379">
    <property type="entry name" value="4FE4S_FER_2"/>
    <property type="match status" value="3"/>
</dbReference>
<reference evidence="9" key="1">
    <citation type="submission" date="2020-07" db="EMBL/GenBank/DDBJ databases">
        <title>Huge and variable diversity of episymbiotic CPR bacteria and DPANN archaea in groundwater ecosystems.</title>
        <authorList>
            <person name="He C.Y."/>
            <person name="Keren R."/>
            <person name="Whittaker M."/>
            <person name="Farag I.F."/>
            <person name="Doudna J."/>
            <person name="Cate J.H.D."/>
            <person name="Banfield J.F."/>
        </authorList>
    </citation>
    <scope>NUCLEOTIDE SEQUENCE</scope>
    <source>
        <strain evidence="9">NC_groundwater_672_Ag_B-0.1um_62_36</strain>
    </source>
</reference>
<keyword evidence="1" id="KW-0813">Transport</keyword>
<evidence type="ECO:0000256" key="2">
    <source>
        <dbReference type="ARBA" id="ARBA00022485"/>
    </source>
</evidence>
<keyword evidence="6" id="KW-0408">Iron</keyword>
<keyword evidence="4" id="KW-0677">Repeat</keyword>
<evidence type="ECO:0000256" key="3">
    <source>
        <dbReference type="ARBA" id="ARBA00022723"/>
    </source>
</evidence>
<dbReference type="CDD" id="cd10550">
    <property type="entry name" value="DMSOR_beta_like"/>
    <property type="match status" value="1"/>
</dbReference>
<proteinExistence type="predicted"/>
<dbReference type="InterPro" id="IPR017900">
    <property type="entry name" value="4Fe4S_Fe_S_CS"/>
</dbReference>
<gene>
    <name evidence="9" type="ORF">HYY20_06915</name>
</gene>
<dbReference type="GO" id="GO:0046872">
    <property type="term" value="F:metal ion binding"/>
    <property type="evidence" value="ECO:0007669"/>
    <property type="project" value="UniProtKB-KW"/>
</dbReference>
<dbReference type="InterPro" id="IPR050954">
    <property type="entry name" value="ET_IronSulfur_Cluster-Binding"/>
</dbReference>
<dbReference type="GO" id="GO:0051539">
    <property type="term" value="F:4 iron, 4 sulfur cluster binding"/>
    <property type="evidence" value="ECO:0007669"/>
    <property type="project" value="UniProtKB-KW"/>
</dbReference>
<feature type="domain" description="4Fe-4S ferredoxin-type" evidence="8">
    <location>
        <begin position="73"/>
        <end position="102"/>
    </location>
</feature>
<keyword evidence="7" id="KW-0411">Iron-sulfur</keyword>
<keyword evidence="2" id="KW-0004">4Fe-4S</keyword>
<evidence type="ECO:0000256" key="7">
    <source>
        <dbReference type="ARBA" id="ARBA00023014"/>
    </source>
</evidence>
<organism evidence="9 10">
    <name type="scientific">Tectimicrobiota bacterium</name>
    <dbReference type="NCBI Taxonomy" id="2528274"/>
    <lineage>
        <taxon>Bacteria</taxon>
        <taxon>Pseudomonadati</taxon>
        <taxon>Nitrospinota/Tectimicrobiota group</taxon>
        <taxon>Candidatus Tectimicrobiota</taxon>
    </lineage>
</organism>
<keyword evidence="3" id="KW-0479">Metal-binding</keyword>
<dbReference type="AlphaFoldDB" id="A0A932G0R4"/>
<dbReference type="Pfam" id="PF13247">
    <property type="entry name" value="Fer4_11"/>
    <property type="match status" value="1"/>
</dbReference>
<name>A0A932G0R4_UNCTE</name>
<evidence type="ECO:0000256" key="6">
    <source>
        <dbReference type="ARBA" id="ARBA00023004"/>
    </source>
</evidence>
<evidence type="ECO:0000256" key="1">
    <source>
        <dbReference type="ARBA" id="ARBA00022448"/>
    </source>
</evidence>
<evidence type="ECO:0000313" key="9">
    <source>
        <dbReference type="EMBL" id="MBI2876595.1"/>
    </source>
</evidence>
<dbReference type="PROSITE" id="PS00198">
    <property type="entry name" value="4FE4S_FER_1"/>
    <property type="match status" value="1"/>
</dbReference>
<feature type="domain" description="4Fe-4S ferredoxin-type" evidence="8">
    <location>
        <begin position="40"/>
        <end position="71"/>
    </location>
</feature>
<dbReference type="PANTHER" id="PTHR43177">
    <property type="entry name" value="PROTEIN NRFC"/>
    <property type="match status" value="1"/>
</dbReference>
<dbReference type="Proteomes" id="UP000769766">
    <property type="component" value="Unassembled WGS sequence"/>
</dbReference>
<evidence type="ECO:0000313" key="10">
    <source>
        <dbReference type="Proteomes" id="UP000769766"/>
    </source>
</evidence>
<dbReference type="EMBL" id="JACPRF010000211">
    <property type="protein sequence ID" value="MBI2876595.1"/>
    <property type="molecule type" value="Genomic_DNA"/>
</dbReference>
<accession>A0A932G0R4</accession>
<keyword evidence="5" id="KW-0249">Electron transport</keyword>
<feature type="domain" description="4Fe-4S ferredoxin-type" evidence="8">
    <location>
        <begin position="1"/>
        <end position="29"/>
    </location>
</feature>
<dbReference type="Pfam" id="PF00037">
    <property type="entry name" value="Fer4"/>
    <property type="match status" value="1"/>
</dbReference>
<evidence type="ECO:0000256" key="4">
    <source>
        <dbReference type="ARBA" id="ARBA00022737"/>
    </source>
</evidence>
<dbReference type="Gene3D" id="3.30.70.20">
    <property type="match status" value="2"/>
</dbReference>
<sequence length="155" mass="16760">MQIDPEKCTGCRSCELACSLKKTGEFNPARSRIRPIAFLEETLCIPLACLQCEEPLCAKVCPSRALSRNEETGVVSVRTEACIGCRMCTLACPFGLVGFGPEGKAEKCDLCEGAPECVAFCSAGALQFQADDQGRRARLVSLSQQLKEVYPGMRS</sequence>
<comment type="caution">
    <text evidence="9">The sequence shown here is derived from an EMBL/GenBank/DDBJ whole genome shotgun (WGS) entry which is preliminary data.</text>
</comment>
<evidence type="ECO:0000259" key="8">
    <source>
        <dbReference type="PROSITE" id="PS51379"/>
    </source>
</evidence>
<dbReference type="PANTHER" id="PTHR43177:SF5">
    <property type="entry name" value="ANAEROBIC DIMETHYL SULFOXIDE REDUCTASE CHAIN B-RELATED"/>
    <property type="match status" value="1"/>
</dbReference>